<dbReference type="SUPFAM" id="SSF53756">
    <property type="entry name" value="UDP-Glycosyltransferase/glycogen phosphorylase"/>
    <property type="match status" value="1"/>
</dbReference>
<evidence type="ECO:0000313" key="3">
    <source>
        <dbReference type="Proteomes" id="UP001499843"/>
    </source>
</evidence>
<dbReference type="PANTHER" id="PTHR48050">
    <property type="entry name" value="STEROL 3-BETA-GLUCOSYLTRANSFERASE"/>
    <property type="match status" value="1"/>
</dbReference>
<accession>A0ABP5PCV0</accession>
<reference evidence="3" key="1">
    <citation type="journal article" date="2019" name="Int. J. Syst. Evol. Microbiol.">
        <title>The Global Catalogue of Microorganisms (GCM) 10K type strain sequencing project: providing services to taxonomists for standard genome sequencing and annotation.</title>
        <authorList>
            <consortium name="The Broad Institute Genomics Platform"/>
            <consortium name="The Broad Institute Genome Sequencing Center for Infectious Disease"/>
            <person name="Wu L."/>
            <person name="Ma J."/>
        </authorList>
    </citation>
    <scope>NUCLEOTIDE SEQUENCE [LARGE SCALE GENOMIC DNA]</scope>
    <source>
        <strain evidence="3">JCM 16114</strain>
    </source>
</reference>
<dbReference type="Gene3D" id="3.40.50.2000">
    <property type="entry name" value="Glycogen Phosphorylase B"/>
    <property type="match status" value="2"/>
</dbReference>
<gene>
    <name evidence="2" type="ORF">GCM10009850_038410</name>
</gene>
<dbReference type="InterPro" id="IPR010610">
    <property type="entry name" value="EryCIII-like_C"/>
</dbReference>
<dbReference type="PANTHER" id="PTHR48050:SF13">
    <property type="entry name" value="STEROL 3-BETA-GLUCOSYLTRANSFERASE UGT80A2"/>
    <property type="match status" value="1"/>
</dbReference>
<organism evidence="2 3">
    <name type="scientific">Nonomuraea monospora</name>
    <dbReference type="NCBI Taxonomy" id="568818"/>
    <lineage>
        <taxon>Bacteria</taxon>
        <taxon>Bacillati</taxon>
        <taxon>Actinomycetota</taxon>
        <taxon>Actinomycetes</taxon>
        <taxon>Streptosporangiales</taxon>
        <taxon>Streptosporangiaceae</taxon>
        <taxon>Nonomuraea</taxon>
    </lineage>
</organism>
<proteinExistence type="predicted"/>
<evidence type="ECO:0000313" key="2">
    <source>
        <dbReference type="EMBL" id="GAA2208383.1"/>
    </source>
</evidence>
<dbReference type="InterPro" id="IPR002213">
    <property type="entry name" value="UDP_glucos_trans"/>
</dbReference>
<dbReference type="EMBL" id="BAAAQX010000008">
    <property type="protein sequence ID" value="GAA2208383.1"/>
    <property type="molecule type" value="Genomic_DNA"/>
</dbReference>
<protein>
    <recommendedName>
        <fullName evidence="1">Erythromycin biosynthesis protein CIII-like C-terminal domain-containing protein</fullName>
    </recommendedName>
</protein>
<name>A0ABP5PCV0_9ACTN</name>
<dbReference type="Proteomes" id="UP001499843">
    <property type="component" value="Unassembled WGS sequence"/>
</dbReference>
<keyword evidence="3" id="KW-1185">Reference proteome</keyword>
<sequence length="368" mass="39826">MAKILFVTWDGGGNLPPALAIAAELRRRENTVTFLGHPQQRERIETAGLRFTPYRHARPWSATEPASTVKIFAMFTDVGPGKDLLAVVAKEHPQLVVIDCMCLGALQAAHANGIRYAVLAHTLYAYLRHRWSRGPVGLIATLHGQRPARLWSSAQSLLVAGLPDIDPIDRRRLPATLTHTGVTWPADAAPPTAAALDGHRILISLSTVHYNGQTAALQLLLDAVSALPVEAIVTTGEAVDPTRLRVPGNVDLHRYLPHSEVMPQVSLVVSHGGHGTAMQALAHNLPLVIMPMHPMLDQPMIGRILQQQEAATMVRRTARPEHVREVIKGMLRPGPHQQAAARLGTRIRSGNGALVGADLIRSLTVADA</sequence>
<dbReference type="CDD" id="cd03784">
    <property type="entry name" value="GT1_Gtf-like"/>
    <property type="match status" value="1"/>
</dbReference>
<comment type="caution">
    <text evidence="2">The sequence shown here is derived from an EMBL/GenBank/DDBJ whole genome shotgun (WGS) entry which is preliminary data.</text>
</comment>
<feature type="domain" description="Erythromycin biosynthesis protein CIII-like C-terminal" evidence="1">
    <location>
        <begin position="219"/>
        <end position="344"/>
    </location>
</feature>
<dbReference type="InterPro" id="IPR050426">
    <property type="entry name" value="Glycosyltransferase_28"/>
</dbReference>
<dbReference type="Pfam" id="PF06722">
    <property type="entry name" value="EryCIII-like_C"/>
    <property type="match status" value="1"/>
</dbReference>
<evidence type="ECO:0000259" key="1">
    <source>
        <dbReference type="Pfam" id="PF06722"/>
    </source>
</evidence>
<dbReference type="RefSeq" id="WP_344476463.1">
    <property type="nucleotide sequence ID" value="NZ_BAAAQX010000008.1"/>
</dbReference>